<dbReference type="SUPFAM" id="SSF46911">
    <property type="entry name" value="Ribosomal protein S18"/>
    <property type="match status" value="1"/>
</dbReference>
<dbReference type="InterPro" id="IPR036870">
    <property type="entry name" value="Ribosomal_bS18_sf"/>
</dbReference>
<organism evidence="4 5">
    <name type="scientific">Halocaridina rubra</name>
    <name type="common">Hawaiian red shrimp</name>
    <dbReference type="NCBI Taxonomy" id="373956"/>
    <lineage>
        <taxon>Eukaryota</taxon>
        <taxon>Metazoa</taxon>
        <taxon>Ecdysozoa</taxon>
        <taxon>Arthropoda</taxon>
        <taxon>Crustacea</taxon>
        <taxon>Multicrustacea</taxon>
        <taxon>Malacostraca</taxon>
        <taxon>Eumalacostraca</taxon>
        <taxon>Eucarida</taxon>
        <taxon>Decapoda</taxon>
        <taxon>Pleocyemata</taxon>
        <taxon>Caridea</taxon>
        <taxon>Atyoidea</taxon>
        <taxon>Atyidae</taxon>
        <taxon>Halocaridina</taxon>
    </lineage>
</organism>
<comment type="similarity">
    <text evidence="1">Belongs to the bacterial ribosomal protein bS18 family.</text>
</comment>
<evidence type="ECO:0000313" key="5">
    <source>
        <dbReference type="Proteomes" id="UP001381693"/>
    </source>
</evidence>
<dbReference type="GO" id="GO:0070181">
    <property type="term" value="F:small ribosomal subunit rRNA binding"/>
    <property type="evidence" value="ECO:0007669"/>
    <property type="project" value="TreeGrafter"/>
</dbReference>
<keyword evidence="5" id="KW-1185">Reference proteome</keyword>
<dbReference type="PANTHER" id="PTHR13479:SF40">
    <property type="entry name" value="SMALL RIBOSOMAL SUBUNIT PROTEIN BS18M"/>
    <property type="match status" value="1"/>
</dbReference>
<gene>
    <name evidence="4" type="primary">MRPS18C</name>
    <name evidence="4" type="ORF">SK128_006327</name>
</gene>
<dbReference type="Proteomes" id="UP001381693">
    <property type="component" value="Unassembled WGS sequence"/>
</dbReference>
<dbReference type="InterPro" id="IPR018275">
    <property type="entry name" value="Ribosomal_bS18_CS"/>
</dbReference>
<protein>
    <submittedName>
        <fullName evidence="4">28S ribosomal protein S18c, mitochondrial</fullName>
    </submittedName>
</protein>
<proteinExistence type="inferred from homology"/>
<evidence type="ECO:0000256" key="1">
    <source>
        <dbReference type="ARBA" id="ARBA00005589"/>
    </source>
</evidence>
<sequence length="167" mass="19674">MARLFARAAYRHIFPRVNNVPLWRVSTVPCTTSTSVPNSSTKDSIPKQTSWDPLKVEEIIREQSAKDMPVEILNPYEEERIQCILCRHNIHVDYKNVRLLSQFISPYTGRIYGRHITRLCRRQQELVEFQITKSRKAGYMAVMLKSVEYLKDPRLFDPNNPDRPHKF</sequence>
<keyword evidence="3" id="KW-0687">Ribonucleoprotein</keyword>
<dbReference type="GO" id="GO:0005763">
    <property type="term" value="C:mitochondrial small ribosomal subunit"/>
    <property type="evidence" value="ECO:0007669"/>
    <property type="project" value="TreeGrafter"/>
</dbReference>
<evidence type="ECO:0000256" key="2">
    <source>
        <dbReference type="ARBA" id="ARBA00022980"/>
    </source>
</evidence>
<dbReference type="GO" id="GO:0032543">
    <property type="term" value="P:mitochondrial translation"/>
    <property type="evidence" value="ECO:0007669"/>
    <property type="project" value="TreeGrafter"/>
</dbReference>
<accession>A0AAN8XMQ5</accession>
<reference evidence="4 5" key="1">
    <citation type="submission" date="2023-11" db="EMBL/GenBank/DDBJ databases">
        <title>Halocaridina rubra genome assembly.</title>
        <authorList>
            <person name="Smith C."/>
        </authorList>
    </citation>
    <scope>NUCLEOTIDE SEQUENCE [LARGE SCALE GENOMIC DNA]</scope>
    <source>
        <strain evidence="4">EP-1</strain>
        <tissue evidence="4">Whole</tissue>
    </source>
</reference>
<dbReference type="AlphaFoldDB" id="A0AAN8XMQ5"/>
<dbReference type="PROSITE" id="PS00057">
    <property type="entry name" value="RIBOSOMAL_S18"/>
    <property type="match status" value="1"/>
</dbReference>
<comment type="caution">
    <text evidence="4">The sequence shown here is derived from an EMBL/GenBank/DDBJ whole genome shotgun (WGS) entry which is preliminary data.</text>
</comment>
<dbReference type="Pfam" id="PF01084">
    <property type="entry name" value="Ribosomal_S18"/>
    <property type="match status" value="1"/>
</dbReference>
<name>A0AAN8XMQ5_HALRR</name>
<keyword evidence="2 4" id="KW-0689">Ribosomal protein</keyword>
<evidence type="ECO:0000256" key="3">
    <source>
        <dbReference type="ARBA" id="ARBA00023274"/>
    </source>
</evidence>
<dbReference type="PANTHER" id="PTHR13479">
    <property type="entry name" value="30S RIBOSOMAL PROTEIN S18"/>
    <property type="match status" value="1"/>
</dbReference>
<evidence type="ECO:0000313" key="4">
    <source>
        <dbReference type="EMBL" id="KAK7081034.1"/>
    </source>
</evidence>
<dbReference type="GO" id="GO:0003735">
    <property type="term" value="F:structural constituent of ribosome"/>
    <property type="evidence" value="ECO:0007669"/>
    <property type="project" value="InterPro"/>
</dbReference>
<dbReference type="InterPro" id="IPR001648">
    <property type="entry name" value="Ribosomal_bS18"/>
</dbReference>
<dbReference type="EMBL" id="JAXCGZ010005719">
    <property type="protein sequence ID" value="KAK7081034.1"/>
    <property type="molecule type" value="Genomic_DNA"/>
</dbReference>
<dbReference type="Gene3D" id="4.10.640.10">
    <property type="entry name" value="Ribosomal protein S18"/>
    <property type="match status" value="1"/>
</dbReference>